<dbReference type="InterPro" id="IPR010836">
    <property type="entry name" value="SapC"/>
</dbReference>
<organism evidence="2 3">
    <name type="scientific">Desulfosoma caldarium</name>
    <dbReference type="NCBI Taxonomy" id="610254"/>
    <lineage>
        <taxon>Bacteria</taxon>
        <taxon>Pseudomonadati</taxon>
        <taxon>Thermodesulfobacteriota</taxon>
        <taxon>Syntrophobacteria</taxon>
        <taxon>Syntrophobacterales</taxon>
        <taxon>Syntrophobacteraceae</taxon>
        <taxon>Desulfosoma</taxon>
    </lineage>
</organism>
<dbReference type="AlphaFoldDB" id="A0A3N1VML9"/>
<comment type="caution">
    <text evidence="2">The sequence shown here is derived from an EMBL/GenBank/DDBJ whole genome shotgun (WGS) entry which is preliminary data.</text>
</comment>
<evidence type="ECO:0000313" key="2">
    <source>
        <dbReference type="EMBL" id="ROR03200.1"/>
    </source>
</evidence>
<accession>A0A3N1VML9</accession>
<reference evidence="2 3" key="1">
    <citation type="submission" date="2018-11" db="EMBL/GenBank/DDBJ databases">
        <title>Genomic Encyclopedia of Type Strains, Phase IV (KMG-IV): sequencing the most valuable type-strain genomes for metagenomic binning, comparative biology and taxonomic classification.</title>
        <authorList>
            <person name="Goeker M."/>
        </authorList>
    </citation>
    <scope>NUCLEOTIDE SEQUENCE [LARGE SCALE GENOMIC DNA]</scope>
    <source>
        <strain evidence="2 3">DSM 22027</strain>
    </source>
</reference>
<evidence type="ECO:0000256" key="1">
    <source>
        <dbReference type="SAM" id="MobiDB-lite"/>
    </source>
</evidence>
<keyword evidence="3" id="KW-1185">Reference proteome</keyword>
<feature type="region of interest" description="Disordered" evidence="1">
    <location>
        <begin position="235"/>
        <end position="261"/>
    </location>
</feature>
<dbReference type="Proteomes" id="UP000276223">
    <property type="component" value="Unassembled WGS sequence"/>
</dbReference>
<name>A0A3N1VML9_9BACT</name>
<proteinExistence type="predicted"/>
<dbReference type="Pfam" id="PF07277">
    <property type="entry name" value="SapC"/>
    <property type="match status" value="1"/>
</dbReference>
<evidence type="ECO:0000313" key="3">
    <source>
        <dbReference type="Proteomes" id="UP000276223"/>
    </source>
</evidence>
<protein>
    <submittedName>
        <fullName evidence="2">SapC protein</fullName>
    </submittedName>
</protein>
<dbReference type="EMBL" id="RJVA01000009">
    <property type="protein sequence ID" value="ROR03200.1"/>
    <property type="molecule type" value="Genomic_DNA"/>
</dbReference>
<sequence>MMAQWVPISRERHGGLRYRPLSTYKHAESWTVVPVVLAELGRVVSHYPLVLVRREDASFGLCALLGLAPGRNLFVDVNHGRWRAEYIPAAVRAYPFRLSPVSESNQWVLCVDEEAGVLQEGASGLPLFDEGGGPASWVQEVFSFLRHLADNERRTAAACAVLDATGLIVPWPLAVRTPHGDRKVEGLYQVDQGALQQADGGALQKLRDTGALAVFFAQRFSAWHVRTLGRLLGQEGGKTAPQEEGPPVTPTGELDLSFLGE</sequence>
<gene>
    <name evidence="2" type="ORF">EDC27_0461</name>
</gene>
<dbReference type="OrthoDB" id="9806524at2"/>
<dbReference type="RefSeq" id="WP_123288990.1">
    <property type="nucleotide sequence ID" value="NZ_RJVA01000009.1"/>
</dbReference>